<gene>
    <name evidence="1" type="ORF">PECUL_23A053718</name>
</gene>
<dbReference type="EMBL" id="OW240912">
    <property type="protein sequence ID" value="CAH2225418.1"/>
    <property type="molecule type" value="Genomic_DNA"/>
</dbReference>
<organism evidence="1 2">
    <name type="scientific">Pelobates cultripes</name>
    <name type="common">Western spadefoot toad</name>
    <dbReference type="NCBI Taxonomy" id="61616"/>
    <lineage>
        <taxon>Eukaryota</taxon>
        <taxon>Metazoa</taxon>
        <taxon>Chordata</taxon>
        <taxon>Craniata</taxon>
        <taxon>Vertebrata</taxon>
        <taxon>Euteleostomi</taxon>
        <taxon>Amphibia</taxon>
        <taxon>Batrachia</taxon>
        <taxon>Anura</taxon>
        <taxon>Pelobatoidea</taxon>
        <taxon>Pelobatidae</taxon>
        <taxon>Pelobates</taxon>
    </lineage>
</organism>
<dbReference type="Proteomes" id="UP001295444">
    <property type="component" value="Chromosome 01"/>
</dbReference>
<keyword evidence="2" id="KW-1185">Reference proteome</keyword>
<name>A0AAD1R7H9_PELCU</name>
<evidence type="ECO:0000313" key="2">
    <source>
        <dbReference type="Proteomes" id="UP001295444"/>
    </source>
</evidence>
<feature type="non-terminal residue" evidence="1">
    <location>
        <position position="57"/>
    </location>
</feature>
<proteinExistence type="predicted"/>
<reference evidence="1" key="1">
    <citation type="submission" date="2022-03" db="EMBL/GenBank/DDBJ databases">
        <authorList>
            <person name="Alioto T."/>
            <person name="Alioto T."/>
            <person name="Gomez Garrido J."/>
        </authorList>
    </citation>
    <scope>NUCLEOTIDE SEQUENCE</scope>
</reference>
<protein>
    <submittedName>
        <fullName evidence="1">Uncharacterized protein</fullName>
    </submittedName>
</protein>
<sequence length="57" mass="6440">MLGRKTQELKRKLRGSEISSDTIAFQSRTNGIPIHDQRNSNPGLVGKQFKWTATGRK</sequence>
<evidence type="ECO:0000313" key="1">
    <source>
        <dbReference type="EMBL" id="CAH2225418.1"/>
    </source>
</evidence>
<accession>A0AAD1R7H9</accession>
<dbReference type="AlphaFoldDB" id="A0AAD1R7H9"/>